<accession>A0A2G4YST1</accession>
<keyword evidence="1" id="KW-0472">Membrane</keyword>
<dbReference type="EMBL" id="PDEM01000016">
    <property type="protein sequence ID" value="PHZ85384.1"/>
    <property type="molecule type" value="Genomic_DNA"/>
</dbReference>
<reference evidence="3 4" key="1">
    <citation type="submission" date="2017-10" db="EMBL/GenBank/DDBJ databases">
        <title>Frigbacter circumglobatus gen. nov. sp. nov., isolated from sediment cultured in situ.</title>
        <authorList>
            <person name="Zhao Z."/>
        </authorList>
    </citation>
    <scope>NUCLEOTIDE SEQUENCE [LARGE SCALE GENOMIC DNA]</scope>
    <source>
        <strain evidence="3 4">ZYL</strain>
    </source>
</reference>
<keyword evidence="4" id="KW-1185">Reference proteome</keyword>
<sequence>MIPNGGDIFNMKSTFLSSIAIALVASVSIPALASASVVNSTDLIIDLDTINQHVHGPACSHNNALSSALEQKHQAISGNAAYVAMAPAIAAVAPGVPASTGASSQGTQLVFLDFDSATTGTYTRTYKENADGSGADVTQVFQEHIYTAPERAAVMASMQNDYGHFDIAFTTEKPAGGEYSTLFFNANMPGEGNGVEAGIRVADGGRVTGILWGAADNIDFRNLNRTDNANLDANFWDVISDSGFTTVTGLAATEENRAIAITRQTAQTGSHELGHDLGLRHHEAWGPLGTGLPTTGVPADGQFIPVYTGPRGADETTRHLMVSGASGGSSLGGSVTQDRFFGLRSATKLTFNEEGRVIQEQAGPGAQFVELVNLDVPNTVENGRDKNNRIRVAAISIEGRISESDETDLYMFEGNKGDIFNFELTSFVNSNNLDYMDGILAIFDDLGNFLTYNDDDFEGVDSFLFDFVLEYTGRFFVQVSSYNFLHPIDTVDGDFSIGNYQLYATRTTIPAPGIFGLMILGLVAMGRRKSLLK</sequence>
<organism evidence="3 4">
    <name type="scientific">Paremcibacter congregatus</name>
    <dbReference type="NCBI Taxonomy" id="2043170"/>
    <lineage>
        <taxon>Bacteria</taxon>
        <taxon>Pseudomonadati</taxon>
        <taxon>Pseudomonadota</taxon>
        <taxon>Alphaproteobacteria</taxon>
        <taxon>Emcibacterales</taxon>
        <taxon>Emcibacteraceae</taxon>
        <taxon>Paremcibacter</taxon>
    </lineage>
</organism>
<name>A0A2G4YST1_9PROT</name>
<dbReference type="Proteomes" id="UP000229730">
    <property type="component" value="Unassembled WGS sequence"/>
</dbReference>
<protein>
    <recommendedName>
        <fullName evidence="5">PEP-CTERM sorting domain-containing protein</fullName>
    </recommendedName>
</protein>
<evidence type="ECO:0000313" key="3">
    <source>
        <dbReference type="EMBL" id="PHZ85384.1"/>
    </source>
</evidence>
<feature type="transmembrane region" description="Helical" evidence="1">
    <location>
        <begin position="509"/>
        <end position="526"/>
    </location>
</feature>
<feature type="signal peptide" evidence="2">
    <location>
        <begin position="1"/>
        <end position="33"/>
    </location>
</feature>
<dbReference type="InParanoid" id="A0A2G4YST1"/>
<evidence type="ECO:0008006" key="5">
    <source>
        <dbReference type="Google" id="ProtNLM"/>
    </source>
</evidence>
<gene>
    <name evidence="3" type="ORF">CRD36_08300</name>
</gene>
<proteinExistence type="predicted"/>
<evidence type="ECO:0000256" key="1">
    <source>
        <dbReference type="SAM" id="Phobius"/>
    </source>
</evidence>
<evidence type="ECO:0000256" key="2">
    <source>
        <dbReference type="SAM" id="SignalP"/>
    </source>
</evidence>
<comment type="caution">
    <text evidence="3">The sequence shown here is derived from an EMBL/GenBank/DDBJ whole genome shotgun (WGS) entry which is preliminary data.</text>
</comment>
<keyword evidence="2" id="KW-0732">Signal</keyword>
<dbReference type="Gene3D" id="2.60.120.380">
    <property type="match status" value="1"/>
</dbReference>
<feature type="chain" id="PRO_5013545527" description="PEP-CTERM sorting domain-containing protein" evidence="2">
    <location>
        <begin position="34"/>
        <end position="533"/>
    </location>
</feature>
<dbReference type="AlphaFoldDB" id="A0A2G4YST1"/>
<dbReference type="SUPFAM" id="SSF55486">
    <property type="entry name" value="Metalloproteases ('zincins'), catalytic domain"/>
    <property type="match status" value="1"/>
</dbReference>
<keyword evidence="1" id="KW-0812">Transmembrane</keyword>
<evidence type="ECO:0000313" key="4">
    <source>
        <dbReference type="Proteomes" id="UP000229730"/>
    </source>
</evidence>
<keyword evidence="1" id="KW-1133">Transmembrane helix</keyword>